<dbReference type="SUPFAM" id="SSF46785">
    <property type="entry name" value="Winged helix' DNA-binding domain"/>
    <property type="match status" value="1"/>
</dbReference>
<dbReference type="Pfam" id="PF00126">
    <property type="entry name" value="HTH_1"/>
    <property type="match status" value="1"/>
</dbReference>
<name>A0A4S4ATQ9_9RHOO</name>
<dbReference type="InterPro" id="IPR036388">
    <property type="entry name" value="WH-like_DNA-bd_sf"/>
</dbReference>
<dbReference type="Gene3D" id="1.10.10.10">
    <property type="entry name" value="Winged helix-like DNA-binding domain superfamily/Winged helix DNA-binding domain"/>
    <property type="match status" value="1"/>
</dbReference>
<dbReference type="OrthoDB" id="9076738at2"/>
<accession>A0A4S4ATQ9</accession>
<evidence type="ECO:0000259" key="5">
    <source>
        <dbReference type="PROSITE" id="PS50931"/>
    </source>
</evidence>
<protein>
    <submittedName>
        <fullName evidence="6">LysR family transcriptional regulator</fullName>
    </submittedName>
</protein>
<dbReference type="InterPro" id="IPR036390">
    <property type="entry name" value="WH_DNA-bd_sf"/>
</dbReference>
<reference evidence="6 7" key="1">
    <citation type="submission" date="2019-04" db="EMBL/GenBank/DDBJ databases">
        <title>Azoarcus rhizosphaerae sp. nov. isolated from rhizosphere of Ficus religiosa.</title>
        <authorList>
            <person name="Lin S.-Y."/>
            <person name="Hameed A."/>
            <person name="Hsu Y.-H."/>
            <person name="Young C.-C."/>
        </authorList>
    </citation>
    <scope>NUCLEOTIDE SEQUENCE [LARGE SCALE GENOMIC DNA]</scope>
    <source>
        <strain evidence="6 7">CC-YHH848</strain>
    </source>
</reference>
<dbReference type="GO" id="GO:0043565">
    <property type="term" value="F:sequence-specific DNA binding"/>
    <property type="evidence" value="ECO:0007669"/>
    <property type="project" value="TreeGrafter"/>
</dbReference>
<dbReference type="EMBL" id="SSOD01000004">
    <property type="protein sequence ID" value="THF62579.1"/>
    <property type="molecule type" value="Genomic_DNA"/>
</dbReference>
<keyword evidence="2" id="KW-0805">Transcription regulation</keyword>
<proteinExistence type="inferred from homology"/>
<evidence type="ECO:0000256" key="4">
    <source>
        <dbReference type="ARBA" id="ARBA00023163"/>
    </source>
</evidence>
<evidence type="ECO:0000256" key="1">
    <source>
        <dbReference type="ARBA" id="ARBA00009437"/>
    </source>
</evidence>
<evidence type="ECO:0000313" key="7">
    <source>
        <dbReference type="Proteomes" id="UP000307956"/>
    </source>
</evidence>
<dbReference type="Proteomes" id="UP000307956">
    <property type="component" value="Unassembled WGS sequence"/>
</dbReference>
<sequence>MDRFQAMQVFTRVVDANSFSRAADSLGLPRATVTTIIQNLERLLQVRLLNRSTRRLSLTQDGAAYYERCVAILADVEETEASFREAARQPRGRLRIDVPAAIGRLVLIPQLCEFHERCPELELAIGMGDRPVDMVREAVDCAIRIGSLPDSSLVARRIGTLFGVTCAAPNYLEDYGEPRTIAELAGHHAVHYFSSLTGRGIDWDFVVDGVVTEVKMRSVVSVNDSDAYLACALQGFGLVQAPRFMALPHLESGALREVLPQWQPSPLPISVVYPANRHLSAKVRAFVDWVAELFAACPQLGGQAAVDYCCSYECRAGGNTLRSLVDQQNLAESVL</sequence>
<evidence type="ECO:0000256" key="2">
    <source>
        <dbReference type="ARBA" id="ARBA00023015"/>
    </source>
</evidence>
<dbReference type="SUPFAM" id="SSF53850">
    <property type="entry name" value="Periplasmic binding protein-like II"/>
    <property type="match status" value="1"/>
</dbReference>
<gene>
    <name evidence="6" type="ORF">E6O51_06330</name>
</gene>
<dbReference type="Pfam" id="PF03466">
    <property type="entry name" value="LysR_substrate"/>
    <property type="match status" value="1"/>
</dbReference>
<feature type="domain" description="HTH lysR-type" evidence="5">
    <location>
        <begin position="1"/>
        <end position="59"/>
    </location>
</feature>
<dbReference type="InterPro" id="IPR005119">
    <property type="entry name" value="LysR_subst-bd"/>
</dbReference>
<dbReference type="PROSITE" id="PS50931">
    <property type="entry name" value="HTH_LYSR"/>
    <property type="match status" value="1"/>
</dbReference>
<keyword evidence="3" id="KW-0238">DNA-binding</keyword>
<dbReference type="FunFam" id="1.10.10.10:FF:000001">
    <property type="entry name" value="LysR family transcriptional regulator"/>
    <property type="match status" value="1"/>
</dbReference>
<dbReference type="PANTHER" id="PTHR30537:SF72">
    <property type="entry name" value="LYSR FAMILY TRANSCRIPTIONAL REGULATOR"/>
    <property type="match status" value="1"/>
</dbReference>
<dbReference type="GO" id="GO:0003700">
    <property type="term" value="F:DNA-binding transcription factor activity"/>
    <property type="evidence" value="ECO:0007669"/>
    <property type="project" value="InterPro"/>
</dbReference>
<dbReference type="AlphaFoldDB" id="A0A4S4ATQ9"/>
<organism evidence="6 7">
    <name type="scientific">Pseudothauera rhizosphaerae</name>
    <dbReference type="NCBI Taxonomy" id="2565932"/>
    <lineage>
        <taxon>Bacteria</taxon>
        <taxon>Pseudomonadati</taxon>
        <taxon>Pseudomonadota</taxon>
        <taxon>Betaproteobacteria</taxon>
        <taxon>Rhodocyclales</taxon>
        <taxon>Zoogloeaceae</taxon>
        <taxon>Pseudothauera</taxon>
    </lineage>
</organism>
<comment type="similarity">
    <text evidence="1">Belongs to the LysR transcriptional regulatory family.</text>
</comment>
<keyword evidence="7" id="KW-1185">Reference proteome</keyword>
<keyword evidence="4" id="KW-0804">Transcription</keyword>
<dbReference type="InterPro" id="IPR058163">
    <property type="entry name" value="LysR-type_TF_proteobact-type"/>
</dbReference>
<comment type="caution">
    <text evidence="6">The sequence shown here is derived from an EMBL/GenBank/DDBJ whole genome shotgun (WGS) entry which is preliminary data.</text>
</comment>
<evidence type="ECO:0000313" key="6">
    <source>
        <dbReference type="EMBL" id="THF62579.1"/>
    </source>
</evidence>
<evidence type="ECO:0000256" key="3">
    <source>
        <dbReference type="ARBA" id="ARBA00023125"/>
    </source>
</evidence>
<dbReference type="FunFam" id="3.40.190.290:FF:000001">
    <property type="entry name" value="Transcriptional regulator, LysR family"/>
    <property type="match status" value="1"/>
</dbReference>
<dbReference type="InterPro" id="IPR000847">
    <property type="entry name" value="LysR_HTH_N"/>
</dbReference>
<dbReference type="GO" id="GO:0006351">
    <property type="term" value="P:DNA-templated transcription"/>
    <property type="evidence" value="ECO:0007669"/>
    <property type="project" value="TreeGrafter"/>
</dbReference>
<dbReference type="PANTHER" id="PTHR30537">
    <property type="entry name" value="HTH-TYPE TRANSCRIPTIONAL REGULATOR"/>
    <property type="match status" value="1"/>
</dbReference>
<dbReference type="RefSeq" id="WP_136384133.1">
    <property type="nucleotide sequence ID" value="NZ_SSOD01000004.1"/>
</dbReference>
<dbReference type="Gene3D" id="3.40.190.290">
    <property type="match status" value="1"/>
</dbReference>
<dbReference type="CDD" id="cd08472">
    <property type="entry name" value="PBP2_CrgA_like_3"/>
    <property type="match status" value="1"/>
</dbReference>